<protein>
    <submittedName>
        <fullName evidence="2">Uncharacterized protein</fullName>
    </submittedName>
</protein>
<evidence type="ECO:0000313" key="3">
    <source>
        <dbReference type="Proteomes" id="UP001229651"/>
    </source>
</evidence>
<feature type="region of interest" description="Disordered" evidence="1">
    <location>
        <begin position="1"/>
        <end position="47"/>
    </location>
</feature>
<dbReference type="Proteomes" id="UP001229651">
    <property type="component" value="Unassembled WGS sequence"/>
</dbReference>
<reference evidence="2 3" key="1">
    <citation type="submission" date="2023-07" db="EMBL/GenBank/DDBJ databases">
        <title>Sequencing the genomes of 1000 actinobacteria strains.</title>
        <authorList>
            <person name="Klenk H.-P."/>
        </authorList>
    </citation>
    <scope>NUCLEOTIDE SEQUENCE [LARGE SCALE GENOMIC DNA]</scope>
    <source>
        <strain evidence="2 3">DSM 45805</strain>
    </source>
</reference>
<gene>
    <name evidence="2" type="ORF">FB470_002575</name>
</gene>
<comment type="caution">
    <text evidence="2">The sequence shown here is derived from an EMBL/GenBank/DDBJ whole genome shotgun (WGS) entry which is preliminary data.</text>
</comment>
<name>A0ABU0ETF3_9PSEU</name>
<keyword evidence="3" id="KW-1185">Reference proteome</keyword>
<organism evidence="2 3">
    <name type="scientific">Amycolatopsis thermophila</name>
    <dbReference type="NCBI Taxonomy" id="206084"/>
    <lineage>
        <taxon>Bacteria</taxon>
        <taxon>Bacillati</taxon>
        <taxon>Actinomycetota</taxon>
        <taxon>Actinomycetes</taxon>
        <taxon>Pseudonocardiales</taxon>
        <taxon>Pseudonocardiaceae</taxon>
        <taxon>Amycolatopsis</taxon>
    </lineage>
</organism>
<feature type="compositionally biased region" description="Basic and acidic residues" evidence="1">
    <location>
        <begin position="35"/>
        <end position="47"/>
    </location>
</feature>
<dbReference type="RefSeq" id="WP_306991402.1">
    <property type="nucleotide sequence ID" value="NZ_JAUSUT010000001.1"/>
</dbReference>
<evidence type="ECO:0000256" key="1">
    <source>
        <dbReference type="SAM" id="MobiDB-lite"/>
    </source>
</evidence>
<sequence>MPIPRALDPGRRLGQQIADRIGIAPRTVTRSRVRSRADHVTGDAKES</sequence>
<proteinExistence type="predicted"/>
<dbReference type="EMBL" id="JAUSUT010000001">
    <property type="protein sequence ID" value="MDQ0378581.1"/>
    <property type="molecule type" value="Genomic_DNA"/>
</dbReference>
<accession>A0ABU0ETF3</accession>
<evidence type="ECO:0000313" key="2">
    <source>
        <dbReference type="EMBL" id="MDQ0378581.1"/>
    </source>
</evidence>